<keyword evidence="1" id="KW-0472">Membrane</keyword>
<feature type="transmembrane region" description="Helical" evidence="1">
    <location>
        <begin position="110"/>
        <end position="130"/>
    </location>
</feature>
<feature type="transmembrane region" description="Helical" evidence="1">
    <location>
        <begin position="142"/>
        <end position="163"/>
    </location>
</feature>
<reference evidence="2 3" key="1">
    <citation type="submission" date="2020-07" db="EMBL/GenBank/DDBJ databases">
        <title>Comparative genomics of pyrophilous fungi reveals a link between fire events and developmental genes.</title>
        <authorList>
            <consortium name="DOE Joint Genome Institute"/>
            <person name="Steindorff A.S."/>
            <person name="Carver A."/>
            <person name="Calhoun S."/>
            <person name="Stillman K."/>
            <person name="Liu H."/>
            <person name="Lipzen A."/>
            <person name="Pangilinan J."/>
            <person name="Labutti K."/>
            <person name="Bruns T.D."/>
            <person name="Grigoriev I.V."/>
        </authorList>
    </citation>
    <scope>NUCLEOTIDE SEQUENCE [LARGE SCALE GENOMIC DNA]</scope>
    <source>
        <strain evidence="2 3">CBS 144469</strain>
    </source>
</reference>
<sequence>MGAVLPQGSGGLEYQPYYLVAYWIEAILFGVYTFLYGITVYVYSKKRMKDNVIAFIISFGGNTTLFGLALIHNSLSVYRITKAFGLHGGDTAQAAAAPAMFLVNFKNWDAFAQALILLIVIWIGDLLGIYRCWVIWSHSYWVTLLPLALVMFSIVLNSMSIYWLPDQTRISPLIMQYVIKATLPTNLCINALTTGLIVYRIWGTHKESRQAGLVAMSGMDSFTVMRIIIESAAIYTFGTFVSIVLFLMNHPSIEIMHQALVPSVGIAFALIAIRAHTASHHHRTIHITGQLARFPWPESGSPASPHSPDRLHHRTGTLSTRSLVVEDRLISQAPGLDLRLGLPTAVSINSST</sequence>
<evidence type="ECO:0000313" key="2">
    <source>
        <dbReference type="EMBL" id="KAF6763893.1"/>
    </source>
</evidence>
<keyword evidence="1" id="KW-0812">Transmembrane</keyword>
<protein>
    <submittedName>
        <fullName evidence="2">Uncharacterized protein</fullName>
    </submittedName>
</protein>
<feature type="transmembrane region" description="Helical" evidence="1">
    <location>
        <begin position="223"/>
        <end position="249"/>
    </location>
</feature>
<keyword evidence="3" id="KW-1185">Reference proteome</keyword>
<feature type="transmembrane region" description="Helical" evidence="1">
    <location>
        <begin position="52"/>
        <end position="71"/>
    </location>
</feature>
<dbReference type="EMBL" id="JACGCI010000005">
    <property type="protein sequence ID" value="KAF6763893.1"/>
    <property type="molecule type" value="Genomic_DNA"/>
</dbReference>
<proteinExistence type="predicted"/>
<feature type="transmembrane region" description="Helical" evidence="1">
    <location>
        <begin position="183"/>
        <end position="202"/>
    </location>
</feature>
<evidence type="ECO:0000313" key="3">
    <source>
        <dbReference type="Proteomes" id="UP000521943"/>
    </source>
</evidence>
<accession>A0A8H6MC84</accession>
<feature type="transmembrane region" description="Helical" evidence="1">
    <location>
        <begin position="255"/>
        <end position="273"/>
    </location>
</feature>
<dbReference type="AlphaFoldDB" id="A0A8H6MC84"/>
<feature type="transmembrane region" description="Helical" evidence="1">
    <location>
        <begin position="20"/>
        <end position="43"/>
    </location>
</feature>
<comment type="caution">
    <text evidence="2">The sequence shown here is derived from an EMBL/GenBank/DDBJ whole genome shotgun (WGS) entry which is preliminary data.</text>
</comment>
<dbReference type="OrthoDB" id="3346544at2759"/>
<keyword evidence="1" id="KW-1133">Transmembrane helix</keyword>
<dbReference type="Proteomes" id="UP000521943">
    <property type="component" value="Unassembled WGS sequence"/>
</dbReference>
<gene>
    <name evidence="2" type="ORF">DFP72DRAFT_1163798</name>
</gene>
<name>A0A8H6MC84_9AGAR</name>
<evidence type="ECO:0000256" key="1">
    <source>
        <dbReference type="SAM" id="Phobius"/>
    </source>
</evidence>
<organism evidence="2 3">
    <name type="scientific">Ephemerocybe angulata</name>
    <dbReference type="NCBI Taxonomy" id="980116"/>
    <lineage>
        <taxon>Eukaryota</taxon>
        <taxon>Fungi</taxon>
        <taxon>Dikarya</taxon>
        <taxon>Basidiomycota</taxon>
        <taxon>Agaricomycotina</taxon>
        <taxon>Agaricomycetes</taxon>
        <taxon>Agaricomycetidae</taxon>
        <taxon>Agaricales</taxon>
        <taxon>Agaricineae</taxon>
        <taxon>Psathyrellaceae</taxon>
        <taxon>Ephemerocybe</taxon>
    </lineage>
</organism>